<dbReference type="KEGG" id="ebi:EbC_21090"/>
<dbReference type="InterPro" id="IPR051800">
    <property type="entry name" value="PqiA-PqiB_transport"/>
</dbReference>
<feature type="transmembrane region" description="Helical" evidence="7">
    <location>
        <begin position="17"/>
        <end position="35"/>
    </location>
</feature>
<evidence type="ECO:0000256" key="3">
    <source>
        <dbReference type="ARBA" id="ARBA00022519"/>
    </source>
</evidence>
<dbReference type="GeneID" id="90512128"/>
<evidence type="ECO:0000256" key="1">
    <source>
        <dbReference type="ARBA" id="ARBA00004533"/>
    </source>
</evidence>
<dbReference type="PANTHER" id="PTHR30462:SF0">
    <property type="entry name" value="INTERMEMBRANE TRANSPORT PROTEIN YEBT"/>
    <property type="match status" value="1"/>
</dbReference>
<dbReference type="eggNOG" id="COG1463">
    <property type="taxonomic scope" value="Bacteria"/>
</dbReference>
<dbReference type="eggNOG" id="COG3008">
    <property type="taxonomic scope" value="Bacteria"/>
</dbReference>
<gene>
    <name evidence="9" type="ordered locus">EbC_21090</name>
</gene>
<evidence type="ECO:0000313" key="9">
    <source>
        <dbReference type="EMBL" id="CAX59640.1"/>
    </source>
</evidence>
<evidence type="ECO:0000256" key="4">
    <source>
        <dbReference type="ARBA" id="ARBA00022692"/>
    </source>
</evidence>
<reference evidence="9 10" key="1">
    <citation type="journal article" date="2010" name="BMC Genomics">
        <title>Genome comparison of the epiphytic bacteria Erwinia billingiae and E. tasmaniensis with the pear pathogen E. pyrifoliae.</title>
        <authorList>
            <person name="Kube M."/>
            <person name="Migdoll A.M."/>
            <person name="Gehring I."/>
            <person name="Heitmann K."/>
            <person name="Mayer Y."/>
            <person name="Kuhl H."/>
            <person name="Knaust F."/>
            <person name="Geider K."/>
            <person name="Reinhardt R."/>
        </authorList>
    </citation>
    <scope>NUCLEOTIDE SEQUENCE [LARGE SCALE GENOMIC DNA]</scope>
    <source>
        <strain evidence="9 10">Eb661</strain>
    </source>
</reference>
<evidence type="ECO:0000313" key="10">
    <source>
        <dbReference type="Proteomes" id="UP000008793"/>
    </source>
</evidence>
<evidence type="ECO:0000256" key="5">
    <source>
        <dbReference type="ARBA" id="ARBA00022989"/>
    </source>
</evidence>
<name>D8MS33_ERWBE</name>
<dbReference type="AlphaFoldDB" id="D8MS33"/>
<keyword evidence="3" id="KW-0997">Cell inner membrane</keyword>
<accession>D8MS33</accession>
<dbReference type="GO" id="GO:0005886">
    <property type="term" value="C:plasma membrane"/>
    <property type="evidence" value="ECO:0007669"/>
    <property type="project" value="UniProtKB-SubCell"/>
</dbReference>
<dbReference type="Proteomes" id="UP000008793">
    <property type="component" value="Chromosome"/>
</dbReference>
<evidence type="ECO:0000256" key="2">
    <source>
        <dbReference type="ARBA" id="ARBA00022475"/>
    </source>
</evidence>
<dbReference type="RefSeq" id="WP_013202130.1">
    <property type="nucleotide sequence ID" value="NC_014306.1"/>
</dbReference>
<keyword evidence="10" id="KW-1185">Reference proteome</keyword>
<proteinExistence type="predicted"/>
<evidence type="ECO:0000256" key="6">
    <source>
        <dbReference type="ARBA" id="ARBA00023136"/>
    </source>
</evidence>
<organism evidence="10">
    <name type="scientific">Erwinia billingiae (strain Eb661)</name>
    <dbReference type="NCBI Taxonomy" id="634500"/>
    <lineage>
        <taxon>Bacteria</taxon>
        <taxon>Pseudomonadati</taxon>
        <taxon>Pseudomonadota</taxon>
        <taxon>Gammaproteobacteria</taxon>
        <taxon>Enterobacterales</taxon>
        <taxon>Erwiniaceae</taxon>
        <taxon>Erwinia</taxon>
    </lineage>
</organism>
<dbReference type="HOGENOM" id="CLU_018765_3_0_6"/>
<dbReference type="PANTHER" id="PTHR30462">
    <property type="entry name" value="INTERMEMBRANE TRANSPORT PROTEIN PQIB-RELATED"/>
    <property type="match status" value="1"/>
</dbReference>
<keyword evidence="2" id="KW-1003">Cell membrane</keyword>
<keyword evidence="6 7" id="KW-0472">Membrane</keyword>
<evidence type="ECO:0000259" key="8">
    <source>
        <dbReference type="Pfam" id="PF02470"/>
    </source>
</evidence>
<dbReference type="STRING" id="634500.EbC_21090"/>
<comment type="subcellular location">
    <subcellularLocation>
        <location evidence="1">Cell inner membrane</location>
    </subcellularLocation>
</comment>
<keyword evidence="4 7" id="KW-0812">Transmembrane</keyword>
<sequence>MNAQPTDEPLYLRSQPYLIWLVPMVALVIGITLLIQSHLAAGPLITVVFTNASGLEAGKTVVKFKEVNVGVVEAVSLSSDDAKVLVQVRLNKNAENLTAADSRFWVVRPRVAINGVSGIDTLFSGAYIGVDKGKAAQHASEFTGLEQPPSVINDTPGSQFLLNTDDLGSLDVGSPVYFRRVQVGRIASYHLQEDGKGVQLRVFIDAPYDRLVTANSRFWNVSGLDLSVGSNGFQLKTQTVAAIMAGGIAFYTPDSQPSAPANPAAIFPLAADQDKAMAPADGQEMTFRLRFEHSVRGLEVGAPVVFASVRIGRVSAVSLDYDPHGYRFPTLVDIEVYPARMGNVLNKLPKSSGDPAMAAAVFTEDLVDHGLRAQAVASSLLTGQLTLTLDFFPKAAKVPFDRHARPLMLPTIGGGLDEIQQQLADIVGKVNKMPLESIGNRLDSTLFELSKTLRIVNTQTLPGANSLLLSVQKSSDNVQNITSEDSPLLMGLVQTLQESARAFKAIRNVSDQLSRHPESLIQGRAADRQAKSEGKQ</sequence>
<feature type="domain" description="Mce/MlaD" evidence="8">
    <location>
        <begin position="158"/>
        <end position="218"/>
    </location>
</feature>
<feature type="domain" description="Mce/MlaD" evidence="8">
    <location>
        <begin position="42"/>
        <end position="133"/>
    </location>
</feature>
<feature type="domain" description="Mce/MlaD" evidence="8">
    <location>
        <begin position="286"/>
        <end position="390"/>
    </location>
</feature>
<keyword evidence="5 7" id="KW-1133">Transmembrane helix</keyword>
<dbReference type="InterPro" id="IPR003399">
    <property type="entry name" value="Mce/MlaD"/>
</dbReference>
<protein>
    <submittedName>
        <fullName evidence="9">Putative paraquat-inducible protein</fullName>
    </submittedName>
</protein>
<evidence type="ECO:0000256" key="7">
    <source>
        <dbReference type="SAM" id="Phobius"/>
    </source>
</evidence>
<dbReference type="EMBL" id="FP236843">
    <property type="protein sequence ID" value="CAX59640.1"/>
    <property type="molecule type" value="Genomic_DNA"/>
</dbReference>
<dbReference type="Pfam" id="PF02470">
    <property type="entry name" value="MlaD"/>
    <property type="match status" value="3"/>
</dbReference>